<name>A0A6G9ZGI1_9NOCA</name>
<keyword evidence="3" id="KW-0443">Lipid metabolism</keyword>
<accession>A0A6G9ZGI1</accession>
<evidence type="ECO:0000313" key="5">
    <source>
        <dbReference type="EMBL" id="QIS24103.1"/>
    </source>
</evidence>
<dbReference type="Pfam" id="PF03403">
    <property type="entry name" value="PAF-AH_p_II"/>
    <property type="match status" value="1"/>
</dbReference>
<sequence length="408" mass="41925">MRRAGRILGAFLAVVVLATAGYLGYVAARRSQPVTLPTPTGPYQVGRTIVEWTDTARTDPLAPQPDTPRSLSVWLWYPGAPEPGEATAPYLPGAWSGLHIGGPAGLGESGFGVVHPHAVSDAPVADGRFPIVVLEPGLGFAAPQYTALAEDLASHGYLVAGVTPTYSANLTVLHGRTVTASKAGLPSAFDNADLHGPAADQAAARLLSAWVADARFAAARLAALDASGRFAGHVNASAIAFLGHSFGGAASVEACRVEAACVGAADLDGTQYGEVVRAGLAKPMLLMASENSCVTGDCTGTADASSRAAARTLVAASTGPVWCYGIGGARHIDFSDYDAYYLAAPLRKLLALGTNGRGATLTVASAYLDAFLDQITRGTPQPLLTGESRPYPEVRIQHTPGSGTSPPR</sequence>
<dbReference type="Proteomes" id="UP000500953">
    <property type="component" value="Chromosome"/>
</dbReference>
<evidence type="ECO:0000313" key="6">
    <source>
        <dbReference type="Proteomes" id="UP000500953"/>
    </source>
</evidence>
<dbReference type="PANTHER" id="PTHR10272:SF0">
    <property type="entry name" value="PLATELET-ACTIVATING FACTOR ACETYLHYDROLASE"/>
    <property type="match status" value="1"/>
</dbReference>
<feature type="compositionally biased region" description="Polar residues" evidence="4">
    <location>
        <begin position="399"/>
        <end position="408"/>
    </location>
</feature>
<organism evidence="5 6">
    <name type="scientific">Nocardia terpenica</name>
    <dbReference type="NCBI Taxonomy" id="455432"/>
    <lineage>
        <taxon>Bacteria</taxon>
        <taxon>Bacillati</taxon>
        <taxon>Actinomycetota</taxon>
        <taxon>Actinomycetes</taxon>
        <taxon>Mycobacteriales</taxon>
        <taxon>Nocardiaceae</taxon>
        <taxon>Nocardia</taxon>
    </lineage>
</organism>
<dbReference type="Gene3D" id="3.40.50.1820">
    <property type="entry name" value="alpha/beta hydrolase"/>
    <property type="match status" value="1"/>
</dbReference>
<evidence type="ECO:0000256" key="2">
    <source>
        <dbReference type="ARBA" id="ARBA00022963"/>
    </source>
</evidence>
<dbReference type="AlphaFoldDB" id="A0A6G9ZGI1"/>
<evidence type="ECO:0000256" key="1">
    <source>
        <dbReference type="ARBA" id="ARBA00022801"/>
    </source>
</evidence>
<reference evidence="5 6" key="1">
    <citation type="journal article" date="2019" name="ACS Chem. Biol.">
        <title>Identification and Mobilization of a Cryptic Antibiotic Biosynthesis Gene Locus from a Human-Pathogenic Nocardia Isolate.</title>
        <authorList>
            <person name="Herisse M."/>
            <person name="Ishida K."/>
            <person name="Porter J.L."/>
            <person name="Howden B."/>
            <person name="Hertweck C."/>
            <person name="Stinear T.P."/>
            <person name="Pidot S.J."/>
        </authorList>
    </citation>
    <scope>NUCLEOTIDE SEQUENCE [LARGE SCALE GENOMIC DNA]</scope>
    <source>
        <strain evidence="5 6">AUSMDU00012715</strain>
    </source>
</reference>
<dbReference type="PANTHER" id="PTHR10272">
    <property type="entry name" value="PLATELET-ACTIVATING FACTOR ACETYLHYDROLASE"/>
    <property type="match status" value="1"/>
</dbReference>
<dbReference type="InterPro" id="IPR029058">
    <property type="entry name" value="AB_hydrolase_fold"/>
</dbReference>
<dbReference type="GO" id="GO:0016042">
    <property type="term" value="P:lipid catabolic process"/>
    <property type="evidence" value="ECO:0007669"/>
    <property type="project" value="UniProtKB-KW"/>
</dbReference>
<keyword evidence="2" id="KW-0442">Lipid degradation</keyword>
<dbReference type="GO" id="GO:0003847">
    <property type="term" value="F:1-alkyl-2-acetylglycerophosphocholine esterase activity"/>
    <property type="evidence" value="ECO:0007669"/>
    <property type="project" value="TreeGrafter"/>
</dbReference>
<proteinExistence type="predicted"/>
<keyword evidence="1 5" id="KW-0378">Hydrolase</keyword>
<dbReference type="SUPFAM" id="SSF53474">
    <property type="entry name" value="alpha/beta-Hydrolases"/>
    <property type="match status" value="1"/>
</dbReference>
<feature type="region of interest" description="Disordered" evidence="4">
    <location>
        <begin position="379"/>
        <end position="408"/>
    </location>
</feature>
<gene>
    <name evidence="5" type="ORF">F6W96_10150</name>
</gene>
<evidence type="ECO:0000256" key="4">
    <source>
        <dbReference type="SAM" id="MobiDB-lite"/>
    </source>
</evidence>
<evidence type="ECO:0000256" key="3">
    <source>
        <dbReference type="ARBA" id="ARBA00023098"/>
    </source>
</evidence>
<dbReference type="EMBL" id="CP046173">
    <property type="protein sequence ID" value="QIS24103.1"/>
    <property type="molecule type" value="Genomic_DNA"/>
</dbReference>
<protein>
    <submittedName>
        <fullName evidence="5">Alpha/beta hydrolase</fullName>
    </submittedName>
</protein>